<sequence length="83" mass="10096">MEKTVIKCPNCVATFTLKNNMYAHRRTIHQFEHLRKEPYISKCHICDLKFSNEKCSFHYMKKFHNSSISKKQTRIKYPYESYD</sequence>
<dbReference type="AlphaFoldDB" id="A0AAV0XWG4"/>
<evidence type="ECO:0000313" key="4">
    <source>
        <dbReference type="Proteomes" id="UP001160148"/>
    </source>
</evidence>
<reference evidence="3 4" key="1">
    <citation type="submission" date="2023-01" db="EMBL/GenBank/DDBJ databases">
        <authorList>
            <person name="Whitehead M."/>
        </authorList>
    </citation>
    <scope>NUCLEOTIDE SEQUENCE [LARGE SCALE GENOMIC DNA]</scope>
</reference>
<proteinExistence type="predicted"/>
<dbReference type="EMBL" id="CARXXK010001085">
    <property type="protein sequence ID" value="CAI6372964.1"/>
    <property type="molecule type" value="Genomic_DNA"/>
</dbReference>
<dbReference type="PROSITE" id="PS00028">
    <property type="entry name" value="ZINC_FINGER_C2H2_1"/>
    <property type="match status" value="1"/>
</dbReference>
<organism evidence="3 4">
    <name type="scientific">Macrosiphum euphorbiae</name>
    <name type="common">potato aphid</name>
    <dbReference type="NCBI Taxonomy" id="13131"/>
    <lineage>
        <taxon>Eukaryota</taxon>
        <taxon>Metazoa</taxon>
        <taxon>Ecdysozoa</taxon>
        <taxon>Arthropoda</taxon>
        <taxon>Hexapoda</taxon>
        <taxon>Insecta</taxon>
        <taxon>Pterygota</taxon>
        <taxon>Neoptera</taxon>
        <taxon>Paraneoptera</taxon>
        <taxon>Hemiptera</taxon>
        <taxon>Sternorrhyncha</taxon>
        <taxon>Aphidomorpha</taxon>
        <taxon>Aphidoidea</taxon>
        <taxon>Aphididae</taxon>
        <taxon>Macrosiphini</taxon>
        <taxon>Macrosiphum</taxon>
    </lineage>
</organism>
<comment type="caution">
    <text evidence="3">The sequence shown here is derived from an EMBL/GenBank/DDBJ whole genome shotgun (WGS) entry which is preliminary data.</text>
</comment>
<dbReference type="InterPro" id="IPR013087">
    <property type="entry name" value="Znf_C2H2_type"/>
</dbReference>
<name>A0AAV0XWG4_9HEMI</name>
<protein>
    <recommendedName>
        <fullName evidence="2">C2H2-type domain-containing protein</fullName>
    </recommendedName>
</protein>
<keyword evidence="1" id="KW-0863">Zinc-finger</keyword>
<keyword evidence="1" id="KW-0862">Zinc</keyword>
<keyword evidence="1" id="KW-0479">Metal-binding</keyword>
<evidence type="ECO:0000313" key="3">
    <source>
        <dbReference type="EMBL" id="CAI6372964.1"/>
    </source>
</evidence>
<feature type="domain" description="C2H2-type" evidence="2">
    <location>
        <begin position="6"/>
        <end position="34"/>
    </location>
</feature>
<accession>A0AAV0XWG4</accession>
<keyword evidence="4" id="KW-1185">Reference proteome</keyword>
<dbReference type="GO" id="GO:0008270">
    <property type="term" value="F:zinc ion binding"/>
    <property type="evidence" value="ECO:0007669"/>
    <property type="project" value="UniProtKB-KW"/>
</dbReference>
<gene>
    <name evidence="3" type="ORF">MEUPH1_LOCUS26770</name>
</gene>
<dbReference type="PROSITE" id="PS50157">
    <property type="entry name" value="ZINC_FINGER_C2H2_2"/>
    <property type="match status" value="1"/>
</dbReference>
<evidence type="ECO:0000256" key="1">
    <source>
        <dbReference type="PROSITE-ProRule" id="PRU00042"/>
    </source>
</evidence>
<evidence type="ECO:0000259" key="2">
    <source>
        <dbReference type="PROSITE" id="PS50157"/>
    </source>
</evidence>
<dbReference type="Proteomes" id="UP001160148">
    <property type="component" value="Unassembled WGS sequence"/>
</dbReference>